<reference evidence="10 11" key="1">
    <citation type="journal article" date="2012" name="J. Bacteriol.">
        <title>Complete genome sequence of the broad-host-range strain Sinorhizobium fredii USDA257.</title>
        <authorList>
            <person name="Schuldes J."/>
            <person name="Rodriguez Orbegoso M."/>
            <person name="Schmeisser C."/>
            <person name="Krishnan H.B."/>
            <person name="Daniel R."/>
            <person name="Streit W.R."/>
        </authorList>
    </citation>
    <scope>NUCLEOTIDE SEQUENCE [LARGE SCALE GENOMIC DNA]</scope>
    <source>
        <strain evidence="10 11">USDA 257</strain>
    </source>
</reference>
<keyword evidence="3 6" id="KW-0378">Hydrolase</keyword>
<keyword evidence="4 6" id="KW-0862">Zinc</keyword>
<proteinExistence type="inferred from homology"/>
<accession>I3WZC0</accession>
<keyword evidence="5 6" id="KW-0482">Metalloprotease</keyword>
<organism evidence="10 11">
    <name type="scientific">Sinorhizobium fredii (strain USDA 257)</name>
    <dbReference type="NCBI Taxonomy" id="1185652"/>
    <lineage>
        <taxon>Bacteria</taxon>
        <taxon>Pseudomonadati</taxon>
        <taxon>Pseudomonadota</taxon>
        <taxon>Alphaproteobacteria</taxon>
        <taxon>Hyphomicrobiales</taxon>
        <taxon>Rhizobiaceae</taxon>
        <taxon>Sinorhizobium/Ensifer group</taxon>
        <taxon>Sinorhizobium</taxon>
    </lineage>
</organism>
<keyword evidence="7" id="KW-1133">Transmembrane helix</keyword>
<dbReference type="EMBL" id="CP003563">
    <property type="protein sequence ID" value="AFL48976.1"/>
    <property type="molecule type" value="Genomic_DNA"/>
</dbReference>
<keyword evidence="7" id="KW-0472">Membrane</keyword>
<evidence type="ECO:0000256" key="6">
    <source>
        <dbReference type="RuleBase" id="RU003983"/>
    </source>
</evidence>
<evidence type="ECO:0000256" key="3">
    <source>
        <dbReference type="ARBA" id="ARBA00022801"/>
    </source>
</evidence>
<dbReference type="InterPro" id="IPR001915">
    <property type="entry name" value="Peptidase_M48"/>
</dbReference>
<evidence type="ECO:0000256" key="1">
    <source>
        <dbReference type="ARBA" id="ARBA00022670"/>
    </source>
</evidence>
<dbReference type="GO" id="GO:0016020">
    <property type="term" value="C:membrane"/>
    <property type="evidence" value="ECO:0007669"/>
    <property type="project" value="TreeGrafter"/>
</dbReference>
<comment type="cofactor">
    <cofactor evidence="6">
        <name>Zn(2+)</name>
        <dbReference type="ChEBI" id="CHEBI:29105"/>
    </cofactor>
    <text evidence="6">Binds 1 zinc ion per subunit.</text>
</comment>
<evidence type="ECO:0000256" key="4">
    <source>
        <dbReference type="ARBA" id="ARBA00022833"/>
    </source>
</evidence>
<evidence type="ECO:0000256" key="2">
    <source>
        <dbReference type="ARBA" id="ARBA00022723"/>
    </source>
</evidence>
<dbReference type="Gene3D" id="3.30.2010.10">
    <property type="entry name" value="Metalloproteases ('zincins'), catalytic domain"/>
    <property type="match status" value="1"/>
</dbReference>
<dbReference type="GO" id="GO:0004222">
    <property type="term" value="F:metalloendopeptidase activity"/>
    <property type="evidence" value="ECO:0007669"/>
    <property type="project" value="InterPro"/>
</dbReference>
<keyword evidence="7" id="KW-0812">Transmembrane</keyword>
<name>I3WZC0_SINF2</name>
<feature type="domain" description="Peptidase M48" evidence="8">
    <location>
        <begin position="226"/>
        <end position="369"/>
    </location>
</feature>
<evidence type="ECO:0000256" key="5">
    <source>
        <dbReference type="ARBA" id="ARBA00023049"/>
    </source>
</evidence>
<protein>
    <submittedName>
        <fullName evidence="10">Putative zinc metalloendopeptidase</fullName>
    </submittedName>
</protein>
<evidence type="ECO:0000256" key="7">
    <source>
        <dbReference type="SAM" id="Phobius"/>
    </source>
</evidence>
<dbReference type="Pfam" id="PF23368">
    <property type="entry name" value="DUF7092"/>
    <property type="match status" value="1"/>
</dbReference>
<dbReference type="eggNOG" id="COG0501">
    <property type="taxonomic scope" value="Bacteria"/>
</dbReference>
<gene>
    <name evidence="10" type="ORF">USDA257_c03790</name>
</gene>
<dbReference type="STRING" id="1185652.USDA257_c03790"/>
<dbReference type="PANTHER" id="PTHR22726">
    <property type="entry name" value="METALLOENDOPEPTIDASE OMA1"/>
    <property type="match status" value="1"/>
</dbReference>
<dbReference type="InterPro" id="IPR055518">
    <property type="entry name" value="DUF7092"/>
</dbReference>
<dbReference type="PATRIC" id="fig|1185652.3.peg.393"/>
<dbReference type="Proteomes" id="UP000006180">
    <property type="component" value="Chromosome"/>
</dbReference>
<dbReference type="CDD" id="cd07332">
    <property type="entry name" value="M48C_Oma1_like"/>
    <property type="match status" value="1"/>
</dbReference>
<evidence type="ECO:0000259" key="9">
    <source>
        <dbReference type="Pfam" id="PF23368"/>
    </source>
</evidence>
<dbReference type="Pfam" id="PF01435">
    <property type="entry name" value="Peptidase_M48"/>
    <property type="match status" value="1"/>
</dbReference>
<evidence type="ECO:0000313" key="11">
    <source>
        <dbReference type="Proteomes" id="UP000006180"/>
    </source>
</evidence>
<keyword evidence="2" id="KW-0479">Metal-binding</keyword>
<feature type="domain" description="DUF7092" evidence="9">
    <location>
        <begin position="38"/>
        <end position="113"/>
    </location>
</feature>
<dbReference type="PANTHER" id="PTHR22726:SF1">
    <property type="entry name" value="METALLOENDOPEPTIDASE OMA1, MITOCHONDRIAL"/>
    <property type="match status" value="1"/>
</dbReference>
<evidence type="ECO:0000259" key="8">
    <source>
        <dbReference type="Pfam" id="PF01435"/>
    </source>
</evidence>
<dbReference type="AlphaFoldDB" id="I3WZC0"/>
<feature type="transmembrane region" description="Helical" evidence="7">
    <location>
        <begin position="132"/>
        <end position="150"/>
    </location>
</feature>
<comment type="similarity">
    <text evidence="6">Belongs to the peptidase M48 family.</text>
</comment>
<dbReference type="HOGENOM" id="CLU_029002_0_1_5"/>
<dbReference type="GO" id="GO:0051603">
    <property type="term" value="P:proteolysis involved in protein catabolic process"/>
    <property type="evidence" value="ECO:0007669"/>
    <property type="project" value="TreeGrafter"/>
</dbReference>
<sequence length="378" mass="40548">MLAKSSRRSPRKVRRSAPNSWISKASTLASDNLAFALGEWHPPGSSRSVTSGLVEAGDRLVASDETGAELAGGSLSTIDISARVGRVPRRVTFPDGSLFETDDNEAIDRFLSRKGRAGAGIVHRLERFHPRLIAFVAATILLGTLIYRYALPALVEVAVVVTPPILPRIMSATTLETMDRTLLGESKLDEARRGRIVDGFRRIASVSAAGRVAYTLNFREGGPIGPNAFALPDGTLILTDELVELAGDDTEMIVGVLAHEIGHVEHKHSLRQIYRAAGVAALIMLIAGDIGSGAEDVLVEGGGLLALSYSRAAEAEADRHSVELMMKAGLDPTAIARFFELLEAKLDDHSETSIFSTHPGTPERHKAILDLIAELRKG</sequence>
<dbReference type="KEGG" id="sfd:USDA257_c03790"/>
<evidence type="ECO:0000313" key="10">
    <source>
        <dbReference type="EMBL" id="AFL48976.1"/>
    </source>
</evidence>
<dbReference type="InterPro" id="IPR051156">
    <property type="entry name" value="Mito/Outer_Membr_Metalloprot"/>
</dbReference>
<keyword evidence="1 6" id="KW-0645">Protease</keyword>
<dbReference type="GO" id="GO:0046872">
    <property type="term" value="F:metal ion binding"/>
    <property type="evidence" value="ECO:0007669"/>
    <property type="project" value="UniProtKB-KW"/>
</dbReference>